<dbReference type="SUPFAM" id="SSF54928">
    <property type="entry name" value="RNA-binding domain, RBD"/>
    <property type="match status" value="1"/>
</dbReference>
<dbReference type="AlphaFoldDB" id="A0A5C5VKR0"/>
<keyword evidence="1" id="KW-0694">RNA-binding</keyword>
<evidence type="ECO:0000256" key="1">
    <source>
        <dbReference type="ARBA" id="ARBA00022884"/>
    </source>
</evidence>
<dbReference type="InterPro" id="IPR000504">
    <property type="entry name" value="RRM_dom"/>
</dbReference>
<evidence type="ECO:0000259" key="3">
    <source>
        <dbReference type="PROSITE" id="PS50102"/>
    </source>
</evidence>
<dbReference type="Gene3D" id="3.30.70.330">
    <property type="match status" value="1"/>
</dbReference>
<dbReference type="Proteomes" id="UP000318878">
    <property type="component" value="Unassembled WGS sequence"/>
</dbReference>
<dbReference type="CDD" id="cd21608">
    <property type="entry name" value="RRM2_NsCP33_like"/>
    <property type="match status" value="1"/>
</dbReference>
<organism evidence="4 5">
    <name type="scientific">Blastopirellula retiformator</name>
    <dbReference type="NCBI Taxonomy" id="2527970"/>
    <lineage>
        <taxon>Bacteria</taxon>
        <taxon>Pseudomonadati</taxon>
        <taxon>Planctomycetota</taxon>
        <taxon>Planctomycetia</taxon>
        <taxon>Pirellulales</taxon>
        <taxon>Pirellulaceae</taxon>
        <taxon>Blastopirellula</taxon>
    </lineage>
</organism>
<dbReference type="PROSITE" id="PS50102">
    <property type="entry name" value="RRM"/>
    <property type="match status" value="1"/>
</dbReference>
<dbReference type="PANTHER" id="PTHR48027">
    <property type="entry name" value="HETEROGENEOUS NUCLEAR RIBONUCLEOPROTEIN 87F-RELATED"/>
    <property type="match status" value="1"/>
</dbReference>
<feature type="domain" description="RRM" evidence="3">
    <location>
        <begin position="3"/>
        <end position="81"/>
    </location>
</feature>
<evidence type="ECO:0000313" key="5">
    <source>
        <dbReference type="Proteomes" id="UP000318878"/>
    </source>
</evidence>
<comment type="caution">
    <text evidence="4">The sequence shown here is derived from an EMBL/GenBank/DDBJ whole genome shotgun (WGS) entry which is preliminary data.</text>
</comment>
<dbReference type="GO" id="GO:0003723">
    <property type="term" value="F:RNA binding"/>
    <property type="evidence" value="ECO:0007669"/>
    <property type="project" value="UniProtKB-KW"/>
</dbReference>
<dbReference type="Pfam" id="PF00076">
    <property type="entry name" value="RRM_1"/>
    <property type="match status" value="1"/>
</dbReference>
<dbReference type="InterPro" id="IPR035979">
    <property type="entry name" value="RBD_domain_sf"/>
</dbReference>
<feature type="region of interest" description="Disordered" evidence="2">
    <location>
        <begin position="79"/>
        <end position="137"/>
    </location>
</feature>
<keyword evidence="5" id="KW-1185">Reference proteome</keyword>
<feature type="compositionally biased region" description="Gly residues" evidence="2">
    <location>
        <begin position="86"/>
        <end position="121"/>
    </location>
</feature>
<name>A0A5C5VKR0_9BACT</name>
<dbReference type="InterPro" id="IPR048289">
    <property type="entry name" value="RRM2_NsCP33-like"/>
</dbReference>
<dbReference type="InterPro" id="IPR012677">
    <property type="entry name" value="Nucleotide-bd_a/b_plait_sf"/>
</dbReference>
<feature type="compositionally biased region" description="Basic and acidic residues" evidence="2">
    <location>
        <begin position="122"/>
        <end position="137"/>
    </location>
</feature>
<accession>A0A5C5VKR0</accession>
<proteinExistence type="predicted"/>
<evidence type="ECO:0000256" key="2">
    <source>
        <dbReference type="SAM" id="MobiDB-lite"/>
    </source>
</evidence>
<dbReference type="EMBL" id="SJPF01000001">
    <property type="protein sequence ID" value="TWT38611.1"/>
    <property type="molecule type" value="Genomic_DNA"/>
</dbReference>
<dbReference type="RefSeq" id="WP_146428851.1">
    <property type="nucleotide sequence ID" value="NZ_SJPF01000001.1"/>
</dbReference>
<sequence>MGKKLYVGNLPYSYGSSELENLFGQYGQVASASVINDRETGRSRGFGFVEMASDGDAVAATEALNGFDVDGRKLVVNEARERERTGGGGGGGYGGGGGGGRGGYGGGGGGGRGGYGGGGGRGGDRGGRGGDRGGDRW</sequence>
<dbReference type="InterPro" id="IPR052462">
    <property type="entry name" value="SLIRP/GR-RBP-like"/>
</dbReference>
<evidence type="ECO:0000313" key="4">
    <source>
        <dbReference type="EMBL" id="TWT38611.1"/>
    </source>
</evidence>
<reference evidence="4 5" key="1">
    <citation type="submission" date="2019-02" db="EMBL/GenBank/DDBJ databases">
        <title>Deep-cultivation of Planctomycetes and their phenomic and genomic characterization uncovers novel biology.</title>
        <authorList>
            <person name="Wiegand S."/>
            <person name="Jogler M."/>
            <person name="Boedeker C."/>
            <person name="Pinto D."/>
            <person name="Vollmers J."/>
            <person name="Rivas-Marin E."/>
            <person name="Kohn T."/>
            <person name="Peeters S.H."/>
            <person name="Heuer A."/>
            <person name="Rast P."/>
            <person name="Oberbeckmann S."/>
            <person name="Bunk B."/>
            <person name="Jeske O."/>
            <person name="Meyerdierks A."/>
            <person name="Storesund J.E."/>
            <person name="Kallscheuer N."/>
            <person name="Luecker S."/>
            <person name="Lage O.M."/>
            <person name="Pohl T."/>
            <person name="Merkel B.J."/>
            <person name="Hornburger P."/>
            <person name="Mueller R.-W."/>
            <person name="Bruemmer F."/>
            <person name="Labrenz M."/>
            <person name="Spormann A.M."/>
            <person name="Op Den Camp H."/>
            <person name="Overmann J."/>
            <person name="Amann R."/>
            <person name="Jetten M.S.M."/>
            <person name="Mascher T."/>
            <person name="Medema M.H."/>
            <person name="Devos D.P."/>
            <person name="Kaster A.-K."/>
            <person name="Ovreas L."/>
            <person name="Rohde M."/>
            <person name="Galperin M.Y."/>
            <person name="Jogler C."/>
        </authorList>
    </citation>
    <scope>NUCLEOTIDE SEQUENCE [LARGE SCALE GENOMIC DNA]</scope>
    <source>
        <strain evidence="4 5">Enr8</strain>
    </source>
</reference>
<dbReference type="OrthoDB" id="9798855at2"/>
<gene>
    <name evidence="4" type="ORF">Enr8_03040</name>
</gene>
<dbReference type="SMART" id="SM00360">
    <property type="entry name" value="RRM"/>
    <property type="match status" value="1"/>
</dbReference>
<protein>
    <submittedName>
        <fullName evidence="4">RNA recognition motif (RRM, RBD, or RNP domain)</fullName>
    </submittedName>
</protein>